<gene>
    <name evidence="9" type="ORF">HCG48_02405</name>
</gene>
<dbReference type="PROSITE" id="PS50046">
    <property type="entry name" value="PHYTOCHROME_2"/>
    <property type="match status" value="1"/>
</dbReference>
<proteinExistence type="inferred from homology"/>
<evidence type="ECO:0000256" key="5">
    <source>
        <dbReference type="ARBA" id="ARBA00023012"/>
    </source>
</evidence>
<accession>A0A6H1TSJ4</accession>
<comment type="similarity">
    <text evidence="2">In the N-terminal section; belongs to the phytochrome family.</text>
</comment>
<dbReference type="Gene3D" id="1.10.287.130">
    <property type="match status" value="1"/>
</dbReference>
<dbReference type="KEGG" id="oxy:HCG48_02405"/>
<dbReference type="SMART" id="SM00387">
    <property type="entry name" value="HATPase_c"/>
    <property type="match status" value="1"/>
</dbReference>
<name>A0A6H1TSJ4_9CYAN</name>
<dbReference type="Pfam" id="PF02518">
    <property type="entry name" value="HATPase_c"/>
    <property type="match status" value="1"/>
</dbReference>
<evidence type="ECO:0000259" key="8">
    <source>
        <dbReference type="PROSITE" id="PS50109"/>
    </source>
</evidence>
<keyword evidence="5" id="KW-0902">Two-component regulatory system</keyword>
<evidence type="ECO:0000256" key="4">
    <source>
        <dbReference type="ARBA" id="ARBA00022777"/>
    </source>
</evidence>
<evidence type="ECO:0000259" key="7">
    <source>
        <dbReference type="PROSITE" id="PS50046"/>
    </source>
</evidence>
<protein>
    <recommendedName>
        <fullName evidence="3">histidine kinase</fullName>
        <ecNumber evidence="3">2.7.13.3</ecNumber>
    </recommendedName>
</protein>
<dbReference type="SUPFAM" id="SSF55874">
    <property type="entry name" value="ATPase domain of HSP90 chaperone/DNA topoisomerase II/histidine kinase"/>
    <property type="match status" value="1"/>
</dbReference>
<dbReference type="EMBL" id="CP051167">
    <property type="protein sequence ID" value="QIZ69578.1"/>
    <property type="molecule type" value="Genomic_DNA"/>
</dbReference>
<reference evidence="9 10" key="1">
    <citation type="submission" date="2020-04" db="EMBL/GenBank/DDBJ databases">
        <authorList>
            <person name="Basu S."/>
            <person name="Maruthanayagam V."/>
            <person name="Chakraborty S."/>
            <person name="Pramanik A."/>
            <person name="Mukherjee J."/>
            <person name="Brink B."/>
        </authorList>
    </citation>
    <scope>NUCLEOTIDE SEQUENCE [LARGE SCALE GENOMIC DNA]</scope>
    <source>
        <strain evidence="9 10">AP17</strain>
    </source>
</reference>
<sequence length="685" mass="76347">MLVKVYPPYCTLPFVDAPEASAIPRPEPIAEPRDPVENTCEARIHQLEQQVRLGELLNEINNAVRSTLDFDRVLQTACTLLASTLNCSRVSILVNEAEHESVLITRGEYKQDDYPSQQGLKVPIDDNPHLQQLMRQNEPLAVTRFDQFPGMSAQVAAMVEGLGIKSMLAIATRYQGEVNGILGIHQCDRYREWTEWECQLLEGVASQLAIAINQARLYSATRAAAERESLLRLVTDQIRSTLDLQTILKTAVRGVRELLATDRVVIYQFTQDWQGEIVVEDLAVPWPSILGQEIGDNCFKAEYGQRYQNGRVRAIDDIHTAGLDPCHVNFLAQLNVKANAIVPIAIADRLWGLLIAHQCDNPRRWQDHEIDLLQQLGDRLAIAIGQAELYAQVRESADRYQAQTEQLQATLEELQTTQQQLLQSEKLSSLGQMVAGIAHEINNANNFIHANVPHARDYAQSLERGLQRYATLIDAPEAIAAIDSELDLDYIREDFSKILASMSQGSERIRSIILTLRNFAHLDEAEYKLTDVNEGLETTLTMLQHRLTPAIAIHKDLAALPKIYGFPGQLNQVFFNLLANAIDAIETQKTPGQLTLTSRQLDRETIAISIGDNGPGIAPEIQKQIFDPFFTTKPVGKGTGLGLSLCYQAVVKGHGGRIHCDSEPGRGTTFTIELPVRLETVQPRG</sequence>
<feature type="domain" description="Histidine kinase" evidence="8">
    <location>
        <begin position="468"/>
        <end position="678"/>
    </location>
</feature>
<dbReference type="Pfam" id="PF01590">
    <property type="entry name" value="GAF"/>
    <property type="match status" value="2"/>
</dbReference>
<evidence type="ECO:0000256" key="3">
    <source>
        <dbReference type="ARBA" id="ARBA00012438"/>
    </source>
</evidence>
<dbReference type="Gene3D" id="3.30.565.10">
    <property type="entry name" value="Histidine kinase-like ATPase, C-terminal domain"/>
    <property type="match status" value="1"/>
</dbReference>
<comment type="catalytic activity">
    <reaction evidence="1">
        <text>ATP + protein L-histidine = ADP + protein N-phospho-L-histidine.</text>
        <dbReference type="EC" id="2.7.13.3"/>
    </reaction>
</comment>
<dbReference type="PROSITE" id="PS50109">
    <property type="entry name" value="HIS_KIN"/>
    <property type="match status" value="1"/>
</dbReference>
<organism evidence="9 10">
    <name type="scientific">Oxynema aestuarii AP17</name>
    <dbReference type="NCBI Taxonomy" id="2064643"/>
    <lineage>
        <taxon>Bacteria</taxon>
        <taxon>Bacillati</taxon>
        <taxon>Cyanobacteriota</taxon>
        <taxon>Cyanophyceae</taxon>
        <taxon>Oscillatoriophycideae</taxon>
        <taxon>Oscillatoriales</taxon>
        <taxon>Oscillatoriaceae</taxon>
        <taxon>Oxynema</taxon>
        <taxon>Oxynema aestuarii</taxon>
    </lineage>
</organism>
<dbReference type="InterPro" id="IPR003594">
    <property type="entry name" value="HATPase_dom"/>
</dbReference>
<feature type="domain" description="Phytochrome chromophore attachment site" evidence="7">
    <location>
        <begin position="243"/>
        <end position="379"/>
    </location>
</feature>
<dbReference type="EC" id="2.7.13.3" evidence="3"/>
<dbReference type="GO" id="GO:0004673">
    <property type="term" value="F:protein histidine kinase activity"/>
    <property type="evidence" value="ECO:0007669"/>
    <property type="project" value="UniProtKB-EC"/>
</dbReference>
<dbReference type="Gene3D" id="3.30.450.40">
    <property type="match status" value="2"/>
</dbReference>
<keyword evidence="4 9" id="KW-0418">Kinase</keyword>
<evidence type="ECO:0000313" key="9">
    <source>
        <dbReference type="EMBL" id="QIZ69578.1"/>
    </source>
</evidence>
<evidence type="ECO:0000313" key="10">
    <source>
        <dbReference type="Proteomes" id="UP000500857"/>
    </source>
</evidence>
<dbReference type="InterPro" id="IPR016132">
    <property type="entry name" value="Phyto_chromo_attachment"/>
</dbReference>
<dbReference type="GO" id="GO:0000160">
    <property type="term" value="P:phosphorelay signal transduction system"/>
    <property type="evidence" value="ECO:0007669"/>
    <property type="project" value="UniProtKB-KW"/>
</dbReference>
<feature type="coiled-coil region" evidence="6">
    <location>
        <begin position="390"/>
        <end position="427"/>
    </location>
</feature>
<evidence type="ECO:0000256" key="2">
    <source>
        <dbReference type="ARBA" id="ARBA00006402"/>
    </source>
</evidence>
<dbReference type="PANTHER" id="PTHR43065:SF48">
    <property type="entry name" value="HISTIDINE KINASE"/>
    <property type="match status" value="1"/>
</dbReference>
<dbReference type="InterPro" id="IPR004358">
    <property type="entry name" value="Sig_transdc_His_kin-like_C"/>
</dbReference>
<dbReference type="InterPro" id="IPR003018">
    <property type="entry name" value="GAF"/>
</dbReference>
<keyword evidence="4 9" id="KW-0808">Transferase</keyword>
<keyword evidence="10" id="KW-1185">Reference proteome</keyword>
<evidence type="ECO:0000256" key="1">
    <source>
        <dbReference type="ARBA" id="ARBA00000085"/>
    </source>
</evidence>
<keyword evidence="6" id="KW-0175">Coiled coil</keyword>
<dbReference type="PANTHER" id="PTHR43065">
    <property type="entry name" value="SENSOR HISTIDINE KINASE"/>
    <property type="match status" value="1"/>
</dbReference>
<dbReference type="PRINTS" id="PR00344">
    <property type="entry name" value="BCTRLSENSOR"/>
</dbReference>
<evidence type="ECO:0000256" key="6">
    <source>
        <dbReference type="SAM" id="Coils"/>
    </source>
</evidence>
<dbReference type="SMART" id="SM00065">
    <property type="entry name" value="GAF"/>
    <property type="match status" value="2"/>
</dbReference>
<dbReference type="InterPro" id="IPR005467">
    <property type="entry name" value="His_kinase_dom"/>
</dbReference>
<dbReference type="Proteomes" id="UP000500857">
    <property type="component" value="Chromosome"/>
</dbReference>
<dbReference type="InterPro" id="IPR029016">
    <property type="entry name" value="GAF-like_dom_sf"/>
</dbReference>
<dbReference type="InterPro" id="IPR036890">
    <property type="entry name" value="HATPase_C_sf"/>
</dbReference>
<dbReference type="SUPFAM" id="SSF55781">
    <property type="entry name" value="GAF domain-like"/>
    <property type="match status" value="2"/>
</dbReference>
<dbReference type="RefSeq" id="WP_168567735.1">
    <property type="nucleotide sequence ID" value="NZ_CP051167.1"/>
</dbReference>
<dbReference type="AlphaFoldDB" id="A0A6H1TSJ4"/>